<evidence type="ECO:0000256" key="1">
    <source>
        <dbReference type="SAM" id="Phobius"/>
    </source>
</evidence>
<dbReference type="EMBL" id="JAULSW010000011">
    <property type="protein sequence ID" value="KAK3367680.1"/>
    <property type="molecule type" value="Genomic_DNA"/>
</dbReference>
<dbReference type="Proteomes" id="UP001285441">
    <property type="component" value="Unassembled WGS sequence"/>
</dbReference>
<gene>
    <name evidence="3" type="ORF">B0H63DRAFT_489621</name>
</gene>
<name>A0AAE0N2C6_9PEZI</name>
<dbReference type="Pfam" id="PF06985">
    <property type="entry name" value="HET"/>
    <property type="match status" value="1"/>
</dbReference>
<reference evidence="3" key="2">
    <citation type="submission" date="2023-06" db="EMBL/GenBank/DDBJ databases">
        <authorList>
            <consortium name="Lawrence Berkeley National Laboratory"/>
            <person name="Haridas S."/>
            <person name="Hensen N."/>
            <person name="Bonometti L."/>
            <person name="Westerberg I."/>
            <person name="Brannstrom I.O."/>
            <person name="Guillou S."/>
            <person name="Cros-Aarteil S."/>
            <person name="Calhoun S."/>
            <person name="Kuo A."/>
            <person name="Mondo S."/>
            <person name="Pangilinan J."/>
            <person name="Riley R."/>
            <person name="LaButti K."/>
            <person name="Andreopoulos B."/>
            <person name="Lipzen A."/>
            <person name="Chen C."/>
            <person name="Yanf M."/>
            <person name="Daum C."/>
            <person name="Ng V."/>
            <person name="Clum A."/>
            <person name="Steindorff A."/>
            <person name="Ohm R."/>
            <person name="Martin F."/>
            <person name="Silar P."/>
            <person name="Natvig D."/>
            <person name="Lalanne C."/>
            <person name="Gautier V."/>
            <person name="Ament-velasquez S.L."/>
            <person name="Kruys A."/>
            <person name="Hutchinson M.I."/>
            <person name="Powell A.J."/>
            <person name="Barry K."/>
            <person name="Miller A.N."/>
            <person name="Grigoriev I.V."/>
            <person name="Debuchy R."/>
            <person name="Gladieux P."/>
            <person name="Thoren M.H."/>
            <person name="Johannesson H."/>
        </authorList>
    </citation>
    <scope>NUCLEOTIDE SEQUENCE</scope>
    <source>
        <strain evidence="3">CBS 232.78</strain>
    </source>
</reference>
<keyword evidence="4" id="KW-1185">Reference proteome</keyword>
<accession>A0AAE0N2C6</accession>
<proteinExistence type="predicted"/>
<feature type="domain" description="Heterokaryon incompatibility" evidence="2">
    <location>
        <begin position="264"/>
        <end position="410"/>
    </location>
</feature>
<feature type="transmembrane region" description="Helical" evidence="1">
    <location>
        <begin position="13"/>
        <end position="34"/>
    </location>
</feature>
<dbReference type="AlphaFoldDB" id="A0AAE0N2C6"/>
<evidence type="ECO:0000313" key="3">
    <source>
        <dbReference type="EMBL" id="KAK3367680.1"/>
    </source>
</evidence>
<dbReference type="InterPro" id="IPR052895">
    <property type="entry name" value="HetReg/Transcr_Mod"/>
</dbReference>
<dbReference type="PANTHER" id="PTHR24148">
    <property type="entry name" value="ANKYRIN REPEAT DOMAIN-CONTAINING PROTEIN 39 HOMOLOG-RELATED"/>
    <property type="match status" value="1"/>
</dbReference>
<feature type="transmembrane region" description="Helical" evidence="1">
    <location>
        <begin position="131"/>
        <end position="154"/>
    </location>
</feature>
<comment type="caution">
    <text evidence="3">The sequence shown here is derived from an EMBL/GenBank/DDBJ whole genome shotgun (WGS) entry which is preliminary data.</text>
</comment>
<dbReference type="Pfam" id="PF26639">
    <property type="entry name" value="Het-6_barrel"/>
    <property type="match status" value="1"/>
</dbReference>
<protein>
    <submittedName>
        <fullName evidence="3">Heterokaryon incompatibility protein-domain-containing protein</fullName>
    </submittedName>
</protein>
<dbReference type="PANTHER" id="PTHR24148:SF73">
    <property type="entry name" value="HET DOMAIN PROTEIN (AFU_ORTHOLOGUE AFUA_8G01020)"/>
    <property type="match status" value="1"/>
</dbReference>
<keyword evidence="1" id="KW-0472">Membrane</keyword>
<evidence type="ECO:0000259" key="2">
    <source>
        <dbReference type="Pfam" id="PF06985"/>
    </source>
</evidence>
<dbReference type="InterPro" id="IPR010730">
    <property type="entry name" value="HET"/>
</dbReference>
<organism evidence="3 4">
    <name type="scientific">Podospora didyma</name>
    <dbReference type="NCBI Taxonomy" id="330526"/>
    <lineage>
        <taxon>Eukaryota</taxon>
        <taxon>Fungi</taxon>
        <taxon>Dikarya</taxon>
        <taxon>Ascomycota</taxon>
        <taxon>Pezizomycotina</taxon>
        <taxon>Sordariomycetes</taxon>
        <taxon>Sordariomycetidae</taxon>
        <taxon>Sordariales</taxon>
        <taxon>Podosporaceae</taxon>
        <taxon>Podospora</taxon>
    </lineage>
</organism>
<keyword evidence="1" id="KW-0812">Transmembrane</keyword>
<feature type="transmembrane region" description="Helical" evidence="1">
    <location>
        <begin position="106"/>
        <end position="124"/>
    </location>
</feature>
<evidence type="ECO:0000313" key="4">
    <source>
        <dbReference type="Proteomes" id="UP001285441"/>
    </source>
</evidence>
<reference evidence="3" key="1">
    <citation type="journal article" date="2023" name="Mol. Phylogenet. Evol.">
        <title>Genome-scale phylogeny and comparative genomics of the fungal order Sordariales.</title>
        <authorList>
            <person name="Hensen N."/>
            <person name="Bonometti L."/>
            <person name="Westerberg I."/>
            <person name="Brannstrom I.O."/>
            <person name="Guillou S."/>
            <person name="Cros-Aarteil S."/>
            <person name="Calhoun S."/>
            <person name="Haridas S."/>
            <person name="Kuo A."/>
            <person name="Mondo S."/>
            <person name="Pangilinan J."/>
            <person name="Riley R."/>
            <person name="LaButti K."/>
            <person name="Andreopoulos B."/>
            <person name="Lipzen A."/>
            <person name="Chen C."/>
            <person name="Yan M."/>
            <person name="Daum C."/>
            <person name="Ng V."/>
            <person name="Clum A."/>
            <person name="Steindorff A."/>
            <person name="Ohm R.A."/>
            <person name="Martin F."/>
            <person name="Silar P."/>
            <person name="Natvig D.O."/>
            <person name="Lalanne C."/>
            <person name="Gautier V."/>
            <person name="Ament-Velasquez S.L."/>
            <person name="Kruys A."/>
            <person name="Hutchinson M.I."/>
            <person name="Powell A.J."/>
            <person name="Barry K."/>
            <person name="Miller A.N."/>
            <person name="Grigoriev I.V."/>
            <person name="Debuchy R."/>
            <person name="Gladieux P."/>
            <person name="Hiltunen Thoren M."/>
            <person name="Johannesson H."/>
        </authorList>
    </citation>
    <scope>NUCLEOTIDE SEQUENCE</scope>
    <source>
        <strain evidence="3">CBS 232.78</strain>
    </source>
</reference>
<keyword evidence="1" id="KW-1133">Transmembrane helix</keyword>
<sequence>MANAREWAAEQDIANISVLAITNIVLAAIHAAGTRTFMYLLSHAASWYYQSPREWIVDLYIRMAVISHIKFFLDLETTKEWWRRFWALISRDRPPEGLPGQEIADVITKGLIIVIYIVFSYMFHRLDAVVIFLYGYGIWIVTLAAVLFAAFSLSSKMVGWWNGEPQAVPSPFPFLRMLARIGLALYNTPFLVVEILRTLRGRASKMFRSSFERWHIRRPMLLYDYKPLEKEKGEIRLIHLGRKWPGCEISCSLVAVPFDKAPPYEAISYTWGSSIQDHIVFFDGRWLPTTKNVHRILNDRASYSQARWIWIDAVCINQKDLEEKKTQVDMMGAIYRTAERVIVWLDDKELTHTQVTEATYLLEVINFNSVDPSANEHNYAKEIVGHRSHWQSLNSLLKHDYWTRAWIVQEVALAKEIHIVCSRKYIGWTHLVRMMLPLLIYPGNVVVATATREYDLADSHIVKGASRILFIAAIRGSFHDAETRQSLSDCLQKTYNCAATDPRDRIFSLMHLVKWPSDGAPEIQVDYKMAVADVFTNAARYLLLKDLRYVLMAAGIGHQRLTKSLPTWVPDFAGSTFLYMFEHTIDPDLRYRAGGVMKDNATGISLKHGGSGPSSATQLTAEIIIVSEVSHITSSIMVIDPLSGTAGPSIHAMADEMREFFREARNLAVQTLPFRYPGNKTQTTQEALWRTLIEDRQITDNELEETKYKRPASQELELCFLACLELYMSPPDAHAEDIHIARHPELRAMQTASSKFAATYRYTRLFGRTCRGRRFALMASGLMGLAPPRTKVGDVLCVMPGFEMPLLLRRCQNNQNEYEFVGVCYVHGIMDGEASSKTNGSSENAREVTIR</sequence>